<protein>
    <submittedName>
        <fullName evidence="1">Uncharacterized protein DUF3445</fullName>
    </submittedName>
</protein>
<dbReference type="InterPro" id="IPR021848">
    <property type="entry name" value="HODM_asu-like"/>
</dbReference>
<accession>A0A497ZNN8</accession>
<proteinExistence type="predicted"/>
<reference evidence="1 2" key="1">
    <citation type="submission" date="2018-10" db="EMBL/GenBank/DDBJ databases">
        <title>Genomic Encyclopedia of Archaeal and Bacterial Type Strains, Phase II (KMG-II): from individual species to whole genera.</title>
        <authorList>
            <person name="Goeker M."/>
        </authorList>
    </citation>
    <scope>NUCLEOTIDE SEQUENCE [LARGE SCALE GENOMIC DNA]</scope>
    <source>
        <strain evidence="1 2">DSM 29317</strain>
    </source>
</reference>
<gene>
    <name evidence="1" type="ORF">CLV75_1010</name>
</gene>
<dbReference type="RefSeq" id="WP_029622005.1">
    <property type="nucleotide sequence ID" value="NZ_AEYW01000013.1"/>
</dbReference>
<dbReference type="AlphaFoldDB" id="A0A497ZNN8"/>
<comment type="caution">
    <text evidence="1">The sequence shown here is derived from an EMBL/GenBank/DDBJ whole genome shotgun (WGS) entry which is preliminary data.</text>
</comment>
<name>A0A497ZNN8_9RHOB</name>
<dbReference type="Proteomes" id="UP000271700">
    <property type="component" value="Unassembled WGS sequence"/>
</dbReference>
<organism evidence="1 2">
    <name type="scientific">Ruegeria conchae</name>
    <dbReference type="NCBI Taxonomy" id="981384"/>
    <lineage>
        <taxon>Bacteria</taxon>
        <taxon>Pseudomonadati</taxon>
        <taxon>Pseudomonadota</taxon>
        <taxon>Alphaproteobacteria</taxon>
        <taxon>Rhodobacterales</taxon>
        <taxon>Roseobacteraceae</taxon>
        <taxon>Ruegeria</taxon>
    </lineage>
</organism>
<keyword evidence="2" id="KW-1185">Reference proteome</keyword>
<evidence type="ECO:0000313" key="1">
    <source>
        <dbReference type="EMBL" id="RLK11019.1"/>
    </source>
</evidence>
<dbReference type="EMBL" id="RCCT01000001">
    <property type="protein sequence ID" value="RLK11019.1"/>
    <property type="molecule type" value="Genomic_DNA"/>
</dbReference>
<evidence type="ECO:0000313" key="2">
    <source>
        <dbReference type="Proteomes" id="UP000271700"/>
    </source>
</evidence>
<dbReference type="Pfam" id="PF11927">
    <property type="entry name" value="HODM_asu-like"/>
    <property type="match status" value="1"/>
</dbReference>
<dbReference type="OrthoDB" id="5242510at2"/>
<sequence length="287" mass="32459">MTEILQHSIPHNPLAPNPLPGIKPADPNNWLHQDDAFAAQMQRRTDLLEERTLDVLALSPEASKPAQELLELVLRQAYPGASDQVVRPDGIKVEIDRDHPLETLCQLVQEDFCILQKHGDEHVLTGAILCFPASWMLSEKFMRPLTGIHEPVDVYDANIARRVQRLFDGIQPNRPLWRFNALWYHDAELFQPRSIAQRRAPQNENTARYLRSERQTLLRLPQTGAVVFAIHTYVMVAEQVLELETPPDGGVSKEGLGSFGYMPRALATSPKAFVRFRPKIAVVNANT</sequence>